<dbReference type="Proteomes" id="UP001500979">
    <property type="component" value="Unassembled WGS sequence"/>
</dbReference>
<organism evidence="3 4">
    <name type="scientific">Saccharopolyspora taberi</name>
    <dbReference type="NCBI Taxonomy" id="60895"/>
    <lineage>
        <taxon>Bacteria</taxon>
        <taxon>Bacillati</taxon>
        <taxon>Actinomycetota</taxon>
        <taxon>Actinomycetes</taxon>
        <taxon>Pseudonocardiales</taxon>
        <taxon>Pseudonocardiaceae</taxon>
        <taxon>Saccharopolyspora</taxon>
    </lineage>
</organism>
<dbReference type="PANTHER" id="PTHR31793">
    <property type="entry name" value="4-HYDROXYBENZOYL-COA THIOESTERASE FAMILY MEMBER"/>
    <property type="match status" value="1"/>
</dbReference>
<sequence length="136" mass="14566">MNPALRHRVEHVDTDAAGVMHFSRYASLAETAVLSFLHHNGTGLDLFQRHGTELAVTDLHIRYLAPARFRDVVLATTTLERATAATLRARADLARDTGEPLAVAKLVLCAVDTGTGRAVALPAQAARSLKGLTADD</sequence>
<evidence type="ECO:0008006" key="5">
    <source>
        <dbReference type="Google" id="ProtNLM"/>
    </source>
</evidence>
<dbReference type="EMBL" id="BAAAUX010000014">
    <property type="protein sequence ID" value="GAA2793116.1"/>
    <property type="molecule type" value="Genomic_DNA"/>
</dbReference>
<evidence type="ECO:0000313" key="4">
    <source>
        <dbReference type="Proteomes" id="UP001500979"/>
    </source>
</evidence>
<dbReference type="RefSeq" id="WP_344680271.1">
    <property type="nucleotide sequence ID" value="NZ_BAAAUX010000014.1"/>
</dbReference>
<dbReference type="Gene3D" id="3.10.129.10">
    <property type="entry name" value="Hotdog Thioesterase"/>
    <property type="match status" value="1"/>
</dbReference>
<comment type="similarity">
    <text evidence="1">Belongs to the 4-hydroxybenzoyl-CoA thioesterase family.</text>
</comment>
<accession>A0ABN3VCY7</accession>
<evidence type="ECO:0000313" key="3">
    <source>
        <dbReference type="EMBL" id="GAA2793116.1"/>
    </source>
</evidence>
<dbReference type="SUPFAM" id="SSF54637">
    <property type="entry name" value="Thioesterase/thiol ester dehydrase-isomerase"/>
    <property type="match status" value="1"/>
</dbReference>
<protein>
    <recommendedName>
        <fullName evidence="5">Acyl-CoA thioesterase</fullName>
    </recommendedName>
</protein>
<evidence type="ECO:0000256" key="2">
    <source>
        <dbReference type="ARBA" id="ARBA00022801"/>
    </source>
</evidence>
<dbReference type="InterPro" id="IPR029069">
    <property type="entry name" value="HotDog_dom_sf"/>
</dbReference>
<dbReference type="CDD" id="cd00586">
    <property type="entry name" value="4HBT"/>
    <property type="match status" value="1"/>
</dbReference>
<dbReference type="PANTHER" id="PTHR31793:SF27">
    <property type="entry name" value="NOVEL THIOESTERASE SUPERFAMILY DOMAIN AND SAPOSIN A-TYPE DOMAIN CONTAINING PROTEIN (0610012H03RIK)"/>
    <property type="match status" value="1"/>
</dbReference>
<name>A0ABN3VCY7_9PSEU</name>
<evidence type="ECO:0000256" key="1">
    <source>
        <dbReference type="ARBA" id="ARBA00005953"/>
    </source>
</evidence>
<proteinExistence type="inferred from homology"/>
<keyword evidence="2" id="KW-0378">Hydrolase</keyword>
<comment type="caution">
    <text evidence="3">The sequence shown here is derived from an EMBL/GenBank/DDBJ whole genome shotgun (WGS) entry which is preliminary data.</text>
</comment>
<gene>
    <name evidence="3" type="ORF">GCM10010470_29970</name>
</gene>
<keyword evidence="4" id="KW-1185">Reference proteome</keyword>
<reference evidence="3 4" key="1">
    <citation type="journal article" date="2019" name="Int. J. Syst. Evol. Microbiol.">
        <title>The Global Catalogue of Microorganisms (GCM) 10K type strain sequencing project: providing services to taxonomists for standard genome sequencing and annotation.</title>
        <authorList>
            <consortium name="The Broad Institute Genomics Platform"/>
            <consortium name="The Broad Institute Genome Sequencing Center for Infectious Disease"/>
            <person name="Wu L."/>
            <person name="Ma J."/>
        </authorList>
    </citation>
    <scope>NUCLEOTIDE SEQUENCE [LARGE SCALE GENOMIC DNA]</scope>
    <source>
        <strain evidence="3 4">JCM 9383</strain>
    </source>
</reference>
<dbReference type="InterPro" id="IPR050563">
    <property type="entry name" value="4-hydroxybenzoyl-CoA_TE"/>
</dbReference>
<dbReference type="Pfam" id="PF13279">
    <property type="entry name" value="4HBT_2"/>
    <property type="match status" value="1"/>
</dbReference>